<dbReference type="PANTHER" id="PTHR30287">
    <property type="entry name" value="MEMBRANE COMPONENT OF PREDICTED ABC SUPERFAMILY METABOLITE UPTAKE TRANSPORTER"/>
    <property type="match status" value="1"/>
</dbReference>
<dbReference type="InterPro" id="IPR038766">
    <property type="entry name" value="Membrane_comp_ABC_pdt"/>
</dbReference>
<dbReference type="Pfam" id="PF02687">
    <property type="entry name" value="FtsX"/>
    <property type="match status" value="2"/>
</dbReference>
<keyword evidence="2" id="KW-1003">Cell membrane</keyword>
<feature type="transmembrane region" description="Helical" evidence="6">
    <location>
        <begin position="783"/>
        <end position="802"/>
    </location>
</feature>
<keyword evidence="4 6" id="KW-1133">Transmembrane helix</keyword>
<gene>
    <name evidence="9" type="ORF">V7V80_21255</name>
</gene>
<dbReference type="Proteomes" id="UP001377692">
    <property type="component" value="Unassembled WGS sequence"/>
</dbReference>
<evidence type="ECO:0000256" key="2">
    <source>
        <dbReference type="ARBA" id="ARBA00022475"/>
    </source>
</evidence>
<feature type="transmembrane region" description="Helical" evidence="6">
    <location>
        <begin position="460"/>
        <end position="481"/>
    </location>
</feature>
<feature type="domain" description="ABC3 transporter permease C-terminal" evidence="7">
    <location>
        <begin position="693"/>
        <end position="809"/>
    </location>
</feature>
<comment type="subcellular location">
    <subcellularLocation>
        <location evidence="1">Cell membrane</location>
        <topology evidence="1">Multi-pass membrane protein</topology>
    </subcellularLocation>
</comment>
<protein>
    <submittedName>
        <fullName evidence="9">FtsX-like permease family protein</fullName>
    </submittedName>
</protein>
<feature type="domain" description="MacB-like periplasmic core" evidence="8">
    <location>
        <begin position="463"/>
        <end position="657"/>
    </location>
</feature>
<dbReference type="Pfam" id="PF12704">
    <property type="entry name" value="MacB_PCD"/>
    <property type="match status" value="1"/>
</dbReference>
<feature type="transmembrane region" description="Helical" evidence="6">
    <location>
        <begin position="412"/>
        <end position="439"/>
    </location>
</feature>
<accession>A0ABU8RBJ9</accession>
<sequence>MSPLLLTLQALLSHWRRHRVQCLSIFTGLWLATALWTGVQALNSQARSDYARASAVLAAPMQAQLVPRDGERFEQALYVQLRQLGWPVAPVLEGRLRFSGEQPVTVRLIGVEPLSLPVSTAVAGVRVADFDLQAFIGTPGQAWVGPDTLRQLGKTVTDVAVSSEGQRLPPFVLKPELAPGVIMVDIGHAQALLQAPGQLSRLLLTGPSAPLPAAIAARLELQTPSDDGGLQRLTESFHLNLTALGLLAFVVGLFIAHAAIGLALEQRRGLIRSLRACGVSLHCLLLGLALELGLFAVLGGLAGVAGGYGLAALLLPDVAASLRGLYGAQVASVLHLSAGWWLAGVLVSVLGALLAGLSSVLQAARLPLLALAQPQAWRLAQGRWLRRQTWVALLLLLVALGCWQLGQGLASAFAFLAALLLASALLLPPLLDGVLAWAARGRRRPLSQWFVADSRQQLPGLSLALMALLLALAASVGVGSMTEGFRKTFIGWLDARLSADLYVTPRDTAQGLQISEWLKQQPAATAVLPGWRVETHLKGWPVQVQGVIDHPAYRDRWPLLDQHAQAWQQLAAGKAVMLSEQLARRLGLAVGDTLMLAADAAPPMTVVGVYADYGNPKGHVLVNAEWLRRHWPQATLTGLSVDVAPTDLAPLKAALQQRFALDDSRVVEQSRLKRWSTEVFNRTFAATAALNSLTLGVAGVAMFINLLTLSQSRLGQLAPLWALGVRRTQLVWLTLGQTLMLSSLTVLLAIPVGVVLAWCLVAVVNVQAFGWRLPLYVFPGQLVQLAVLGILTSLLASAWPLWQLARRQPSDLLRQFADER</sequence>
<evidence type="ECO:0000256" key="5">
    <source>
        <dbReference type="ARBA" id="ARBA00023136"/>
    </source>
</evidence>
<dbReference type="PANTHER" id="PTHR30287:SF2">
    <property type="entry name" value="BLL1001 PROTEIN"/>
    <property type="match status" value="1"/>
</dbReference>
<evidence type="ECO:0000259" key="8">
    <source>
        <dbReference type="Pfam" id="PF12704"/>
    </source>
</evidence>
<feature type="transmembrane region" description="Helical" evidence="6">
    <location>
        <begin position="730"/>
        <end position="763"/>
    </location>
</feature>
<dbReference type="EMBL" id="JBBHLD010000024">
    <property type="protein sequence ID" value="MEJ5907215.1"/>
    <property type="molecule type" value="Genomic_DNA"/>
</dbReference>
<proteinExistence type="predicted"/>
<evidence type="ECO:0000256" key="1">
    <source>
        <dbReference type="ARBA" id="ARBA00004651"/>
    </source>
</evidence>
<feature type="transmembrane region" description="Helical" evidence="6">
    <location>
        <begin position="389"/>
        <end position="406"/>
    </location>
</feature>
<feature type="transmembrane region" description="Helical" evidence="6">
    <location>
        <begin position="684"/>
        <end position="709"/>
    </location>
</feature>
<evidence type="ECO:0000313" key="10">
    <source>
        <dbReference type="Proteomes" id="UP001377692"/>
    </source>
</evidence>
<evidence type="ECO:0000259" key="7">
    <source>
        <dbReference type="Pfam" id="PF02687"/>
    </source>
</evidence>
<feature type="transmembrane region" description="Helical" evidence="6">
    <location>
        <begin position="284"/>
        <end position="315"/>
    </location>
</feature>
<dbReference type="RefSeq" id="WP_339550659.1">
    <property type="nucleotide sequence ID" value="NZ_JBBHLD010000024.1"/>
</dbReference>
<evidence type="ECO:0000256" key="3">
    <source>
        <dbReference type="ARBA" id="ARBA00022692"/>
    </source>
</evidence>
<evidence type="ECO:0000256" key="6">
    <source>
        <dbReference type="SAM" id="Phobius"/>
    </source>
</evidence>
<evidence type="ECO:0000313" key="9">
    <source>
        <dbReference type="EMBL" id="MEJ5907215.1"/>
    </source>
</evidence>
<feature type="transmembrane region" description="Helical" evidence="6">
    <location>
        <begin position="241"/>
        <end position="264"/>
    </location>
</feature>
<keyword evidence="10" id="KW-1185">Reference proteome</keyword>
<name>A0ABU8RBJ9_9PSED</name>
<feature type="domain" description="ABC3 transporter permease C-terminal" evidence="7">
    <location>
        <begin position="244"/>
        <end position="367"/>
    </location>
</feature>
<feature type="transmembrane region" description="Helical" evidence="6">
    <location>
        <begin position="340"/>
        <end position="368"/>
    </location>
</feature>
<reference evidence="9 10" key="1">
    <citation type="submission" date="2024-02" db="EMBL/GenBank/DDBJ databases">
        <title>Identification of pathogenicity and growth-promoting functions of Pseudomonas putida variants.</title>
        <authorList>
            <person name="Sun J."/>
        </authorList>
    </citation>
    <scope>NUCLEOTIDE SEQUENCE [LARGE SCALE GENOMIC DNA]</scope>
    <source>
        <strain evidence="9 10">A04</strain>
    </source>
</reference>
<keyword evidence="5 6" id="KW-0472">Membrane</keyword>
<evidence type="ECO:0000256" key="4">
    <source>
        <dbReference type="ARBA" id="ARBA00022989"/>
    </source>
</evidence>
<comment type="caution">
    <text evidence="9">The sequence shown here is derived from an EMBL/GenBank/DDBJ whole genome shotgun (WGS) entry which is preliminary data.</text>
</comment>
<dbReference type="InterPro" id="IPR003838">
    <property type="entry name" value="ABC3_permease_C"/>
</dbReference>
<keyword evidence="3 6" id="KW-0812">Transmembrane</keyword>
<organism evidence="9 10">
    <name type="scientific">Pseudomonas kermanshahensis</name>
    <dbReference type="NCBI Taxonomy" id="2745482"/>
    <lineage>
        <taxon>Bacteria</taxon>
        <taxon>Pseudomonadati</taxon>
        <taxon>Pseudomonadota</taxon>
        <taxon>Gammaproteobacteria</taxon>
        <taxon>Pseudomonadales</taxon>
        <taxon>Pseudomonadaceae</taxon>
        <taxon>Pseudomonas</taxon>
    </lineage>
</organism>
<dbReference type="InterPro" id="IPR025857">
    <property type="entry name" value="MacB_PCD"/>
</dbReference>